<accession>A0A9N7VV42</accession>
<name>A0A9N7VV42_PLEPL</name>
<comment type="caution">
    <text evidence="2">The sequence shown here is derived from an EMBL/GenBank/DDBJ whole genome shotgun (WGS) entry which is preliminary data.</text>
</comment>
<protein>
    <submittedName>
        <fullName evidence="2">Uncharacterized protein</fullName>
    </submittedName>
</protein>
<gene>
    <name evidence="2" type="ORF">PLEPLA_LOCUS43996</name>
</gene>
<evidence type="ECO:0000313" key="2">
    <source>
        <dbReference type="EMBL" id="CAB1456215.1"/>
    </source>
</evidence>
<dbReference type="EMBL" id="CADEAL010004291">
    <property type="protein sequence ID" value="CAB1456215.1"/>
    <property type="molecule type" value="Genomic_DNA"/>
</dbReference>
<sequence>MARTFLQRGSIRGVARRTSPFQRVIMTAPLESTAEKPSSQQGGGSRLGTRSSEALELVVGSNDSRVDKAVESLPRSKSIKNSPRWQMELRSLVLLVFATCSGTDSSFENRRLQTKLSGFKERRCHSPCPGPLGVTGQL</sequence>
<evidence type="ECO:0000313" key="3">
    <source>
        <dbReference type="Proteomes" id="UP001153269"/>
    </source>
</evidence>
<organism evidence="2 3">
    <name type="scientific">Pleuronectes platessa</name>
    <name type="common">European plaice</name>
    <dbReference type="NCBI Taxonomy" id="8262"/>
    <lineage>
        <taxon>Eukaryota</taxon>
        <taxon>Metazoa</taxon>
        <taxon>Chordata</taxon>
        <taxon>Craniata</taxon>
        <taxon>Vertebrata</taxon>
        <taxon>Euteleostomi</taxon>
        <taxon>Actinopterygii</taxon>
        <taxon>Neopterygii</taxon>
        <taxon>Teleostei</taxon>
        <taxon>Neoteleostei</taxon>
        <taxon>Acanthomorphata</taxon>
        <taxon>Carangaria</taxon>
        <taxon>Pleuronectiformes</taxon>
        <taxon>Pleuronectoidei</taxon>
        <taxon>Pleuronectidae</taxon>
        <taxon>Pleuronectes</taxon>
    </lineage>
</organism>
<keyword evidence="3" id="KW-1185">Reference proteome</keyword>
<feature type="region of interest" description="Disordered" evidence="1">
    <location>
        <begin position="27"/>
        <end position="52"/>
    </location>
</feature>
<reference evidence="2" key="1">
    <citation type="submission" date="2020-03" db="EMBL/GenBank/DDBJ databases">
        <authorList>
            <person name="Weist P."/>
        </authorList>
    </citation>
    <scope>NUCLEOTIDE SEQUENCE</scope>
</reference>
<dbReference type="AlphaFoldDB" id="A0A9N7VV42"/>
<evidence type="ECO:0000256" key="1">
    <source>
        <dbReference type="SAM" id="MobiDB-lite"/>
    </source>
</evidence>
<dbReference type="Proteomes" id="UP001153269">
    <property type="component" value="Unassembled WGS sequence"/>
</dbReference>
<proteinExistence type="predicted"/>